<name>A0A068TM01_COFCA</name>
<dbReference type="Gramene" id="CDO97360">
    <property type="protein sequence ID" value="CDO97360"/>
    <property type="gene ID" value="GSCOC_T00014682001"/>
</dbReference>
<evidence type="ECO:0000313" key="1">
    <source>
        <dbReference type="EMBL" id="CDO97360.1"/>
    </source>
</evidence>
<organism evidence="1 2">
    <name type="scientific">Coffea canephora</name>
    <name type="common">Robusta coffee</name>
    <dbReference type="NCBI Taxonomy" id="49390"/>
    <lineage>
        <taxon>Eukaryota</taxon>
        <taxon>Viridiplantae</taxon>
        <taxon>Streptophyta</taxon>
        <taxon>Embryophyta</taxon>
        <taxon>Tracheophyta</taxon>
        <taxon>Spermatophyta</taxon>
        <taxon>Magnoliopsida</taxon>
        <taxon>eudicotyledons</taxon>
        <taxon>Gunneridae</taxon>
        <taxon>Pentapetalae</taxon>
        <taxon>asterids</taxon>
        <taxon>lamiids</taxon>
        <taxon>Gentianales</taxon>
        <taxon>Rubiaceae</taxon>
        <taxon>Ixoroideae</taxon>
        <taxon>Gardenieae complex</taxon>
        <taxon>Bertiereae - Coffeeae clade</taxon>
        <taxon>Coffeeae</taxon>
        <taxon>Coffea</taxon>
    </lineage>
</organism>
<reference evidence="2" key="1">
    <citation type="journal article" date="2014" name="Science">
        <title>The coffee genome provides insight into the convergent evolution of caffeine biosynthesis.</title>
        <authorList>
            <person name="Denoeud F."/>
            <person name="Carretero-Paulet L."/>
            <person name="Dereeper A."/>
            <person name="Droc G."/>
            <person name="Guyot R."/>
            <person name="Pietrella M."/>
            <person name="Zheng C."/>
            <person name="Alberti A."/>
            <person name="Anthony F."/>
            <person name="Aprea G."/>
            <person name="Aury J.M."/>
            <person name="Bento P."/>
            <person name="Bernard M."/>
            <person name="Bocs S."/>
            <person name="Campa C."/>
            <person name="Cenci A."/>
            <person name="Combes M.C."/>
            <person name="Crouzillat D."/>
            <person name="Da Silva C."/>
            <person name="Daddiego L."/>
            <person name="De Bellis F."/>
            <person name="Dussert S."/>
            <person name="Garsmeur O."/>
            <person name="Gayraud T."/>
            <person name="Guignon V."/>
            <person name="Jahn K."/>
            <person name="Jamilloux V."/>
            <person name="Joet T."/>
            <person name="Labadie K."/>
            <person name="Lan T."/>
            <person name="Leclercq J."/>
            <person name="Lepelley M."/>
            <person name="Leroy T."/>
            <person name="Li L.T."/>
            <person name="Librado P."/>
            <person name="Lopez L."/>
            <person name="Munoz A."/>
            <person name="Noel B."/>
            <person name="Pallavicini A."/>
            <person name="Perrotta G."/>
            <person name="Poncet V."/>
            <person name="Pot D."/>
            <person name="Priyono X."/>
            <person name="Rigoreau M."/>
            <person name="Rouard M."/>
            <person name="Rozas J."/>
            <person name="Tranchant-Dubreuil C."/>
            <person name="VanBuren R."/>
            <person name="Zhang Q."/>
            <person name="Andrade A.C."/>
            <person name="Argout X."/>
            <person name="Bertrand B."/>
            <person name="de Kochko A."/>
            <person name="Graziosi G."/>
            <person name="Henry R.J."/>
            <person name="Jayarama X."/>
            <person name="Ming R."/>
            <person name="Nagai C."/>
            <person name="Rounsley S."/>
            <person name="Sankoff D."/>
            <person name="Giuliano G."/>
            <person name="Albert V.A."/>
            <person name="Wincker P."/>
            <person name="Lashermes P."/>
        </authorList>
    </citation>
    <scope>NUCLEOTIDE SEQUENCE [LARGE SCALE GENOMIC DNA]</scope>
    <source>
        <strain evidence="2">cv. DH200-94</strain>
    </source>
</reference>
<sequence>MTLLEGNGCTISRTSNRQGHFLMKLSPMALSLFFLPLSPTTTTATMSEFYIVGQNPTCRHLLQLSFSSLFAHLYHSRLNLPCLSLPFYSTIPFCVEDVCIEGLKRVLLS</sequence>
<keyword evidence="2" id="KW-1185">Reference proteome</keyword>
<dbReference type="Proteomes" id="UP000295252">
    <property type="component" value="Chromosome IV"/>
</dbReference>
<dbReference type="InParanoid" id="A0A068TM01"/>
<evidence type="ECO:0000313" key="2">
    <source>
        <dbReference type="Proteomes" id="UP000295252"/>
    </source>
</evidence>
<gene>
    <name evidence="1" type="ORF">GSCOC_T00014682001</name>
</gene>
<accession>A0A068TM01</accession>
<dbReference type="EMBL" id="HG739085">
    <property type="protein sequence ID" value="CDO97360.1"/>
    <property type="molecule type" value="Genomic_DNA"/>
</dbReference>
<dbReference type="AlphaFoldDB" id="A0A068TM01"/>
<protein>
    <submittedName>
        <fullName evidence="1">Uncharacterized protein</fullName>
    </submittedName>
</protein>
<proteinExistence type="predicted"/>